<feature type="active site" evidence="9">
    <location>
        <position position="154"/>
    </location>
</feature>
<organism evidence="12 13">
    <name type="scientific">Iodidimonas nitroreducens</name>
    <dbReference type="NCBI Taxonomy" id="1236968"/>
    <lineage>
        <taxon>Bacteria</taxon>
        <taxon>Pseudomonadati</taxon>
        <taxon>Pseudomonadota</taxon>
        <taxon>Alphaproteobacteria</taxon>
        <taxon>Iodidimonadales</taxon>
        <taxon>Iodidimonadaceae</taxon>
        <taxon>Iodidimonas</taxon>
    </lineage>
</organism>
<keyword evidence="3 9" id="KW-0132">Cell division</keyword>
<dbReference type="Pfam" id="PF00589">
    <property type="entry name" value="Phage_integrase"/>
    <property type="match status" value="1"/>
</dbReference>
<feature type="active site" evidence="9">
    <location>
        <position position="245"/>
    </location>
</feature>
<dbReference type="AlphaFoldDB" id="A0A5A7N3M0"/>
<evidence type="ECO:0000256" key="5">
    <source>
        <dbReference type="ARBA" id="ARBA00022908"/>
    </source>
</evidence>
<proteinExistence type="inferred from homology"/>
<feature type="active site" description="O-(3'-phospho-DNA)-tyrosine intermediate" evidence="9">
    <location>
        <position position="280"/>
    </location>
</feature>
<evidence type="ECO:0000256" key="8">
    <source>
        <dbReference type="ARBA" id="ARBA00023306"/>
    </source>
</evidence>
<evidence type="ECO:0000313" key="12">
    <source>
        <dbReference type="EMBL" id="GER02334.1"/>
    </source>
</evidence>
<sequence>MVEIFKQWSRYITTEKRFSAHTIQSYHHDVLMLLKFLNKHRDDFEDETDFQKLTVADFRAFLAQRRTDGLGSRSLARALSALRSFFGYLDRAKGIKCDALAAVRSPKLPHRLPRPIGIKDSRTLLSSIGDEAREPWIGARDCAVLSLLYGCGLRISEALSLHCGDIAGRDMLIIKGKRDKERLVPVLPVVAKAIGDYLVLCPYPQSHERPLFLGVRGGRLGARAVQAAMQKARYALGLPESATPHALRHSFATHLLGNGGDLRTIQDLLGHASLSSTQLYADVDQVHLMNSYENAHPRAKAKKQP</sequence>
<accession>A0A5A7N3M0</accession>
<dbReference type="InterPro" id="IPR044068">
    <property type="entry name" value="CB"/>
</dbReference>
<comment type="subunit">
    <text evidence="9">Forms a cyclic heterotetrameric complex composed of two molecules of XerC and two molecules of XerD.</text>
</comment>
<comment type="function">
    <text evidence="9">Site-specific tyrosine recombinase, which acts by catalyzing the cutting and rejoining of the recombining DNA molecules. The XerC-XerD complex is essential to convert dimers of the bacterial chromosome into monomers to permit their segregation at cell division. It also contributes to the segregational stability of plasmids.</text>
</comment>
<dbReference type="SUPFAM" id="SSF47823">
    <property type="entry name" value="lambda integrase-like, N-terminal domain"/>
    <property type="match status" value="1"/>
</dbReference>
<dbReference type="InterPro" id="IPR013762">
    <property type="entry name" value="Integrase-like_cat_sf"/>
</dbReference>
<dbReference type="GO" id="GO:0003677">
    <property type="term" value="F:DNA binding"/>
    <property type="evidence" value="ECO:0007669"/>
    <property type="project" value="UniProtKB-UniRule"/>
</dbReference>
<evidence type="ECO:0000256" key="7">
    <source>
        <dbReference type="ARBA" id="ARBA00023172"/>
    </source>
</evidence>
<protein>
    <recommendedName>
        <fullName evidence="9">Tyrosine recombinase XerC</fullName>
    </recommendedName>
</protein>
<comment type="caution">
    <text evidence="12">The sequence shown here is derived from an EMBL/GenBank/DDBJ whole genome shotgun (WGS) entry which is preliminary data.</text>
</comment>
<dbReference type="PANTHER" id="PTHR30349:SF90">
    <property type="entry name" value="TYROSINE RECOMBINASE XERD"/>
    <property type="match status" value="1"/>
</dbReference>
<evidence type="ECO:0000313" key="13">
    <source>
        <dbReference type="Proteomes" id="UP000324996"/>
    </source>
</evidence>
<reference evidence="12 13" key="1">
    <citation type="submission" date="2019-09" db="EMBL/GenBank/DDBJ databases">
        <title>NBRP : Genome information of microbial organism related human and environment.</title>
        <authorList>
            <person name="Hattori M."/>
            <person name="Oshima K."/>
            <person name="Inaba H."/>
            <person name="Suda W."/>
            <person name="Sakamoto M."/>
            <person name="Iino T."/>
            <person name="Kitahara M."/>
            <person name="Oshida Y."/>
            <person name="Iida T."/>
            <person name="Kudo T."/>
            <person name="Itoh T."/>
            <person name="Ohkuma M."/>
        </authorList>
    </citation>
    <scope>NUCLEOTIDE SEQUENCE [LARGE SCALE GENOMIC DNA]</scope>
    <source>
        <strain evidence="12 13">Q-1</strain>
    </source>
</reference>
<dbReference type="SUPFAM" id="SSF56349">
    <property type="entry name" value="DNA breaking-rejoining enzymes"/>
    <property type="match status" value="1"/>
</dbReference>
<feature type="domain" description="Tyr recombinase" evidence="10">
    <location>
        <begin position="111"/>
        <end position="293"/>
    </location>
</feature>
<evidence type="ECO:0000256" key="3">
    <source>
        <dbReference type="ARBA" id="ARBA00022618"/>
    </source>
</evidence>
<dbReference type="GO" id="GO:0007059">
    <property type="term" value="P:chromosome segregation"/>
    <property type="evidence" value="ECO:0007669"/>
    <property type="project" value="UniProtKB-UniRule"/>
</dbReference>
<dbReference type="GO" id="GO:0051301">
    <property type="term" value="P:cell division"/>
    <property type="evidence" value="ECO:0007669"/>
    <property type="project" value="UniProtKB-KW"/>
</dbReference>
<keyword evidence="6 9" id="KW-0238">DNA-binding</keyword>
<dbReference type="Gene3D" id="1.10.443.10">
    <property type="entry name" value="Intergrase catalytic core"/>
    <property type="match status" value="1"/>
</dbReference>
<name>A0A5A7N3M0_9PROT</name>
<comment type="similarity">
    <text evidence="9">Belongs to the 'phage' integrase family. XerC subfamily.</text>
</comment>
<dbReference type="InterPro" id="IPR010998">
    <property type="entry name" value="Integrase_recombinase_N"/>
</dbReference>
<dbReference type="EMBL" id="BKCN01000001">
    <property type="protein sequence ID" value="GER02334.1"/>
    <property type="molecule type" value="Genomic_DNA"/>
</dbReference>
<dbReference type="PROSITE" id="PS51898">
    <property type="entry name" value="TYR_RECOMBINASE"/>
    <property type="match status" value="1"/>
</dbReference>
<keyword evidence="5 9" id="KW-0229">DNA integration</keyword>
<keyword evidence="4 9" id="KW-0159">Chromosome partition</keyword>
<dbReference type="PANTHER" id="PTHR30349">
    <property type="entry name" value="PHAGE INTEGRASE-RELATED"/>
    <property type="match status" value="1"/>
</dbReference>
<keyword evidence="8 9" id="KW-0131">Cell cycle</keyword>
<comment type="subcellular location">
    <subcellularLocation>
        <location evidence="1 9">Cytoplasm</location>
    </subcellularLocation>
</comment>
<gene>
    <name evidence="9 12" type="primary">xerC</name>
    <name evidence="12" type="ORF">JCM17846_00160</name>
</gene>
<feature type="active site" evidence="9">
    <location>
        <position position="271"/>
    </location>
</feature>
<dbReference type="InterPro" id="IPR004107">
    <property type="entry name" value="Integrase_SAM-like_N"/>
</dbReference>
<evidence type="ECO:0000259" key="10">
    <source>
        <dbReference type="PROSITE" id="PS51898"/>
    </source>
</evidence>
<dbReference type="HAMAP" id="MF_01808">
    <property type="entry name" value="Recomb_XerC_XerD"/>
    <property type="match status" value="1"/>
</dbReference>
<feature type="domain" description="Core-binding (CB)" evidence="11">
    <location>
        <begin position="1"/>
        <end position="90"/>
    </location>
</feature>
<evidence type="ECO:0000256" key="9">
    <source>
        <dbReference type="HAMAP-Rule" id="MF_01808"/>
    </source>
</evidence>
<dbReference type="GO" id="GO:0006313">
    <property type="term" value="P:DNA transposition"/>
    <property type="evidence" value="ECO:0007669"/>
    <property type="project" value="UniProtKB-UniRule"/>
</dbReference>
<dbReference type="Gene3D" id="1.10.150.130">
    <property type="match status" value="1"/>
</dbReference>
<evidence type="ECO:0000259" key="11">
    <source>
        <dbReference type="PROSITE" id="PS51900"/>
    </source>
</evidence>
<dbReference type="InterPro" id="IPR050090">
    <property type="entry name" value="Tyrosine_recombinase_XerCD"/>
</dbReference>
<keyword evidence="13" id="KW-1185">Reference proteome</keyword>
<feature type="active site" evidence="9">
    <location>
        <position position="248"/>
    </location>
</feature>
<dbReference type="GO" id="GO:0009037">
    <property type="term" value="F:tyrosine-based site-specific recombinase activity"/>
    <property type="evidence" value="ECO:0007669"/>
    <property type="project" value="UniProtKB-UniRule"/>
</dbReference>
<dbReference type="InterPro" id="IPR002104">
    <property type="entry name" value="Integrase_catalytic"/>
</dbReference>
<dbReference type="RefSeq" id="WP_313977853.1">
    <property type="nucleotide sequence ID" value="NZ_BKCN01000001.1"/>
</dbReference>
<keyword evidence="7 9" id="KW-0233">DNA recombination</keyword>
<evidence type="ECO:0000256" key="4">
    <source>
        <dbReference type="ARBA" id="ARBA00022829"/>
    </source>
</evidence>
<dbReference type="Proteomes" id="UP000324996">
    <property type="component" value="Unassembled WGS sequence"/>
</dbReference>
<evidence type="ECO:0000256" key="2">
    <source>
        <dbReference type="ARBA" id="ARBA00022490"/>
    </source>
</evidence>
<dbReference type="PROSITE" id="PS51900">
    <property type="entry name" value="CB"/>
    <property type="match status" value="1"/>
</dbReference>
<feature type="active site" evidence="9">
    <location>
        <position position="177"/>
    </location>
</feature>
<dbReference type="Pfam" id="PF02899">
    <property type="entry name" value="Phage_int_SAM_1"/>
    <property type="match status" value="1"/>
</dbReference>
<evidence type="ECO:0000256" key="6">
    <source>
        <dbReference type="ARBA" id="ARBA00023125"/>
    </source>
</evidence>
<evidence type="ECO:0000256" key="1">
    <source>
        <dbReference type="ARBA" id="ARBA00004496"/>
    </source>
</evidence>
<dbReference type="InterPro" id="IPR011010">
    <property type="entry name" value="DNA_brk_join_enz"/>
</dbReference>
<dbReference type="InterPro" id="IPR023009">
    <property type="entry name" value="Tyrosine_recombinase_XerC/XerD"/>
</dbReference>
<keyword evidence="2 9" id="KW-0963">Cytoplasm</keyword>
<dbReference type="GO" id="GO:0005737">
    <property type="term" value="C:cytoplasm"/>
    <property type="evidence" value="ECO:0007669"/>
    <property type="project" value="UniProtKB-SubCell"/>
</dbReference>